<keyword evidence="3" id="KW-0256">Endoplasmic reticulum</keyword>
<keyword evidence="10" id="KW-1185">Reference proteome</keyword>
<feature type="transmembrane region" description="Helical" evidence="8">
    <location>
        <begin position="253"/>
        <end position="276"/>
    </location>
</feature>
<evidence type="ECO:0000256" key="7">
    <source>
        <dbReference type="SAM" id="MobiDB-lite"/>
    </source>
</evidence>
<keyword evidence="5" id="KW-0443">Lipid metabolism</keyword>
<feature type="transmembrane region" description="Helical" evidence="8">
    <location>
        <begin position="41"/>
        <end position="62"/>
    </location>
</feature>
<dbReference type="CDD" id="cd23995">
    <property type="entry name" value="Seipin_BSCL2_like"/>
    <property type="match status" value="1"/>
</dbReference>
<comment type="caution">
    <text evidence="9">The sequence shown here is derived from an EMBL/GenBank/DDBJ whole genome shotgun (WGS) entry which is preliminary data.</text>
</comment>
<evidence type="ECO:0000256" key="1">
    <source>
        <dbReference type="ARBA" id="ARBA00004477"/>
    </source>
</evidence>
<protein>
    <submittedName>
        <fullName evidence="9">Seipin</fullName>
    </submittedName>
</protein>
<evidence type="ECO:0000256" key="6">
    <source>
        <dbReference type="ARBA" id="ARBA00023136"/>
    </source>
</evidence>
<dbReference type="PANTHER" id="PTHR21212:SF0">
    <property type="entry name" value="SEIPIN"/>
    <property type="match status" value="1"/>
</dbReference>
<keyword evidence="6 8" id="KW-0472">Membrane</keyword>
<dbReference type="AlphaFoldDB" id="A0A0M9VS87"/>
<dbReference type="OrthoDB" id="3990054at2759"/>
<evidence type="ECO:0000256" key="2">
    <source>
        <dbReference type="ARBA" id="ARBA00022692"/>
    </source>
</evidence>
<feature type="compositionally biased region" description="Acidic residues" evidence="7">
    <location>
        <begin position="298"/>
        <end position="310"/>
    </location>
</feature>
<dbReference type="GO" id="GO:0005789">
    <property type="term" value="C:endoplasmic reticulum membrane"/>
    <property type="evidence" value="ECO:0007669"/>
    <property type="project" value="UniProtKB-SubCell"/>
</dbReference>
<evidence type="ECO:0000256" key="3">
    <source>
        <dbReference type="ARBA" id="ARBA00022824"/>
    </source>
</evidence>
<keyword evidence="2 8" id="KW-0812">Transmembrane</keyword>
<reference evidence="9 10" key="1">
    <citation type="submission" date="2015-07" db="EMBL/GenBank/DDBJ databases">
        <title>The genome of the fungus Escovopsis weberi, a specialized disease agent of ant agriculture.</title>
        <authorList>
            <person name="de Man T.J."/>
            <person name="Stajich J.E."/>
            <person name="Kubicek C.P."/>
            <person name="Chenthamara K."/>
            <person name="Atanasova L."/>
            <person name="Druzhinina I.S."/>
            <person name="Birnbaum S."/>
            <person name="Barribeau S.M."/>
            <person name="Teiling C."/>
            <person name="Suen G."/>
            <person name="Currie C."/>
            <person name="Gerardo N.M."/>
        </authorList>
    </citation>
    <scope>NUCLEOTIDE SEQUENCE [LARGE SCALE GENOMIC DNA]</scope>
</reference>
<feature type="compositionally biased region" description="Basic and acidic residues" evidence="7">
    <location>
        <begin position="382"/>
        <end position="399"/>
    </location>
</feature>
<dbReference type="PANTHER" id="PTHR21212">
    <property type="entry name" value="BERNARDINELLI-SEIP CONGENITAL LIPODYSTROPHY 2 HOMOLOG BSCL2 PROTEIN"/>
    <property type="match status" value="1"/>
</dbReference>
<dbReference type="STRING" id="150374.A0A0M9VS87"/>
<evidence type="ECO:0000256" key="8">
    <source>
        <dbReference type="SAM" id="Phobius"/>
    </source>
</evidence>
<evidence type="ECO:0000256" key="5">
    <source>
        <dbReference type="ARBA" id="ARBA00023098"/>
    </source>
</evidence>
<evidence type="ECO:0000313" key="9">
    <source>
        <dbReference type="EMBL" id="KOS17419.1"/>
    </source>
</evidence>
<dbReference type="Proteomes" id="UP000053831">
    <property type="component" value="Unassembled WGS sequence"/>
</dbReference>
<dbReference type="Pfam" id="PF06775">
    <property type="entry name" value="Seipin"/>
    <property type="match status" value="1"/>
</dbReference>
<comment type="subcellular location">
    <subcellularLocation>
        <location evidence="1">Endoplasmic reticulum membrane</location>
        <topology evidence="1">Multi-pass membrane protein</topology>
    </subcellularLocation>
</comment>
<evidence type="ECO:0000313" key="10">
    <source>
        <dbReference type="Proteomes" id="UP000053831"/>
    </source>
</evidence>
<dbReference type="InterPro" id="IPR009617">
    <property type="entry name" value="Seipin"/>
</dbReference>
<feature type="region of interest" description="Disordered" evidence="7">
    <location>
        <begin position="287"/>
        <end position="399"/>
    </location>
</feature>
<dbReference type="GO" id="GO:0140042">
    <property type="term" value="P:lipid droplet formation"/>
    <property type="evidence" value="ECO:0007669"/>
    <property type="project" value="UniProtKB-ARBA"/>
</dbReference>
<dbReference type="EMBL" id="LGSR01000026">
    <property type="protein sequence ID" value="KOS17419.1"/>
    <property type="molecule type" value="Genomic_DNA"/>
</dbReference>
<proteinExistence type="predicted"/>
<organism evidence="9 10">
    <name type="scientific">Escovopsis weberi</name>
    <dbReference type="NCBI Taxonomy" id="150374"/>
    <lineage>
        <taxon>Eukaryota</taxon>
        <taxon>Fungi</taxon>
        <taxon>Dikarya</taxon>
        <taxon>Ascomycota</taxon>
        <taxon>Pezizomycotina</taxon>
        <taxon>Sordariomycetes</taxon>
        <taxon>Hypocreomycetidae</taxon>
        <taxon>Hypocreales</taxon>
        <taxon>Hypocreaceae</taxon>
        <taxon>Escovopsis</taxon>
    </lineage>
</organism>
<accession>A0A0M9VS87</accession>
<dbReference type="GO" id="GO:0006629">
    <property type="term" value="P:lipid metabolic process"/>
    <property type="evidence" value="ECO:0007669"/>
    <property type="project" value="UniProtKB-KW"/>
</dbReference>
<keyword evidence="4 8" id="KW-1133">Transmembrane helix</keyword>
<gene>
    <name evidence="9" type="ORF">ESCO_006473</name>
</gene>
<name>A0A0M9VS87_ESCWE</name>
<evidence type="ECO:0000256" key="4">
    <source>
        <dbReference type="ARBA" id="ARBA00022989"/>
    </source>
</evidence>
<sequence length="399" mass="43295">MASDACTTCFHVPESQPLETIKRSARAATSKPVQRAVVNSVLVVCGAVSLLCLAAIASLLFFQNFVPDQFVTTPVYLQYGSHPYGVAALPVSQLKSKQDYEVSVTLTLPRSPANLERGNFMISLYLLGPSTTADALDASALKFAGRGAAGFAGHEVLFHSRRPTLIPYVDPFVSVASRVLLLLYHMLFPGSQTCTMVIPLAEHVAFARDAQIPASAYVEIEAGQDIQIYSTLLTMTAQFHGLRWFMFHYRLPTFITFTSLFWVCAFVSMGVAWVAYSLAPAGARNGDKHGDGKGLLGETDETGDDDDDDSGEGRHGLSEDGQSVSQEEGQAETATKKEEEEEEEAAERSLADIPMIGAEADDEDEEGDHARARPSGSGTSYGDRRSESLRRRASRSHVE</sequence>